<reference evidence="1" key="1">
    <citation type="submission" date="2019-04" db="EMBL/GenBank/DDBJ databases">
        <title>Microbes associate with the intestines of laboratory mice.</title>
        <authorList>
            <person name="Navarre W."/>
            <person name="Wong E."/>
            <person name="Huang K."/>
            <person name="Tropini C."/>
            <person name="Ng K."/>
            <person name="Yu B."/>
        </authorList>
    </citation>
    <scope>NUCLEOTIDE SEQUENCE</scope>
    <source>
        <strain evidence="1">NM72_1-8</strain>
    </source>
</reference>
<gene>
    <name evidence="1" type="ORF">E5357_01445</name>
</gene>
<accession>A0AC61R418</accession>
<protein>
    <submittedName>
        <fullName evidence="1">Uma2 family endonuclease</fullName>
    </submittedName>
</protein>
<keyword evidence="1" id="KW-0255">Endonuclease</keyword>
<comment type="caution">
    <text evidence="1">The sequence shown here is derived from an EMBL/GenBank/DDBJ whole genome shotgun (WGS) entry which is preliminary data.</text>
</comment>
<dbReference type="Proteomes" id="UP000307720">
    <property type="component" value="Unassembled WGS sequence"/>
</dbReference>
<keyword evidence="1" id="KW-0540">Nuclease</keyword>
<proteinExistence type="predicted"/>
<dbReference type="EMBL" id="SRZB01000001">
    <property type="protein sequence ID" value="TGY00856.1"/>
    <property type="molecule type" value="Genomic_DNA"/>
</dbReference>
<keyword evidence="2" id="KW-1185">Reference proteome</keyword>
<organism evidence="1 2">
    <name type="scientific">Hominisplanchenecus murintestinalis</name>
    <dbReference type="NCBI Taxonomy" id="2941517"/>
    <lineage>
        <taxon>Bacteria</taxon>
        <taxon>Bacillati</taxon>
        <taxon>Bacillota</taxon>
        <taxon>Clostridia</taxon>
        <taxon>Lachnospirales</taxon>
        <taxon>Lachnospiraceae</taxon>
        <taxon>Hominisplanchenecus</taxon>
    </lineage>
</organism>
<evidence type="ECO:0000313" key="1">
    <source>
        <dbReference type="EMBL" id="TGY00856.1"/>
    </source>
</evidence>
<sequence length="184" mass="21346">MGLAKFERRKDEKIDGVIYDMSPSPEYRHCIVNGNIYAMIKQGLKNSICLVSIENLDFKYHPDENDDYVCPDIMIICDRKYLKGGAYSGIPKFIAETLSHSTAKKDRTKKKDIYEKAGVEEYWIVSPQGSLEIYFLQDGKYILEQNYMLQNDREDEDYNAETEICLRGFPHIKMTLGEIFEGVE</sequence>
<name>A0AC61R418_9FIRM</name>
<evidence type="ECO:0000313" key="2">
    <source>
        <dbReference type="Proteomes" id="UP000307720"/>
    </source>
</evidence>
<keyword evidence="1" id="KW-0378">Hydrolase</keyword>